<name>A0A813K9H9_POLGL</name>
<accession>A0A813K9H9</accession>
<feature type="non-terminal residue" evidence="2">
    <location>
        <position position="1"/>
    </location>
</feature>
<feature type="non-terminal residue" evidence="2">
    <location>
        <position position="276"/>
    </location>
</feature>
<reference evidence="2" key="1">
    <citation type="submission" date="2021-02" db="EMBL/GenBank/DDBJ databases">
        <authorList>
            <person name="Dougan E. K."/>
            <person name="Rhodes N."/>
            <person name="Thang M."/>
            <person name="Chan C."/>
        </authorList>
    </citation>
    <scope>NUCLEOTIDE SEQUENCE</scope>
</reference>
<comment type="caution">
    <text evidence="2">The sequence shown here is derived from an EMBL/GenBank/DDBJ whole genome shotgun (WGS) entry which is preliminary data.</text>
</comment>
<evidence type="ECO:0000256" key="1">
    <source>
        <dbReference type="SAM" id="MobiDB-lite"/>
    </source>
</evidence>
<feature type="region of interest" description="Disordered" evidence="1">
    <location>
        <begin position="201"/>
        <end position="236"/>
    </location>
</feature>
<dbReference type="Proteomes" id="UP000626109">
    <property type="component" value="Unassembled WGS sequence"/>
</dbReference>
<evidence type="ECO:0000313" key="3">
    <source>
        <dbReference type="Proteomes" id="UP000626109"/>
    </source>
</evidence>
<feature type="compositionally biased region" description="Acidic residues" evidence="1">
    <location>
        <begin position="223"/>
        <end position="232"/>
    </location>
</feature>
<proteinExistence type="predicted"/>
<gene>
    <name evidence="2" type="ORF">PGLA2088_LOCUS30678</name>
</gene>
<evidence type="ECO:0000313" key="2">
    <source>
        <dbReference type="EMBL" id="CAE8698324.1"/>
    </source>
</evidence>
<protein>
    <submittedName>
        <fullName evidence="2">Uncharacterized protein</fullName>
    </submittedName>
</protein>
<dbReference type="AlphaFoldDB" id="A0A813K9H9"/>
<sequence length="276" mass="29545">DLQSWPPALRSQVQEQLRLLRLRAVLRRRGFLGRGVGICSGALLPAHRSKLVRHLLSRPGLGSLQDALIVLSAFPWQRGGGLSRAEALFLRLSRTAAAIVDQDLTAAIEGAYGKLAALRAEMAAVLACAASRSERMAAAACFGAYSCDLLGEWSGALDQLQRRPGGAAVGDVPESAVAAWQSASSQLCLLAKVVLEQASLPEKPPAAAPSKRQCCGLRSQEEAQQEGEEGPEELGRLSPRRVGRWRGWTRDSLGQVLAQLGSLYSEFGLFLDPLSL</sequence>
<dbReference type="EMBL" id="CAJNNW010028930">
    <property type="protein sequence ID" value="CAE8698324.1"/>
    <property type="molecule type" value="Genomic_DNA"/>
</dbReference>
<organism evidence="2 3">
    <name type="scientific">Polarella glacialis</name>
    <name type="common">Dinoflagellate</name>
    <dbReference type="NCBI Taxonomy" id="89957"/>
    <lineage>
        <taxon>Eukaryota</taxon>
        <taxon>Sar</taxon>
        <taxon>Alveolata</taxon>
        <taxon>Dinophyceae</taxon>
        <taxon>Suessiales</taxon>
        <taxon>Suessiaceae</taxon>
        <taxon>Polarella</taxon>
    </lineage>
</organism>